<evidence type="ECO:0000256" key="6">
    <source>
        <dbReference type="SAM" id="Phobius"/>
    </source>
</evidence>
<keyword evidence="1" id="KW-0723">Serine/threonine-protein kinase</keyword>
<feature type="transmembrane region" description="Helical" evidence="6">
    <location>
        <begin position="694"/>
        <end position="717"/>
    </location>
</feature>
<feature type="transmembrane region" description="Helical" evidence="6">
    <location>
        <begin position="326"/>
        <end position="350"/>
    </location>
</feature>
<feature type="transmembrane region" description="Helical" evidence="6">
    <location>
        <begin position="391"/>
        <end position="411"/>
    </location>
</feature>
<keyword evidence="9" id="KW-1185">Reference proteome</keyword>
<evidence type="ECO:0000256" key="4">
    <source>
        <dbReference type="ARBA" id="ARBA00022777"/>
    </source>
</evidence>
<dbReference type="PANTHER" id="PTHR36318:SF3">
    <property type="entry name" value="OS06G0581300 PROTEIN"/>
    <property type="match status" value="1"/>
</dbReference>
<evidence type="ECO:0000259" key="7">
    <source>
        <dbReference type="PROSITE" id="PS51285"/>
    </source>
</evidence>
<keyword evidence="6" id="KW-0812">Transmembrane</keyword>
<evidence type="ECO:0000256" key="2">
    <source>
        <dbReference type="ARBA" id="ARBA00022679"/>
    </source>
</evidence>
<dbReference type="EMBL" id="JACXVP010000004">
    <property type="protein sequence ID" value="KAG5612453.1"/>
    <property type="molecule type" value="Genomic_DNA"/>
</dbReference>
<dbReference type="AlphaFoldDB" id="A0A9J5ZIS1"/>
<evidence type="ECO:0000256" key="3">
    <source>
        <dbReference type="ARBA" id="ARBA00022741"/>
    </source>
</evidence>
<gene>
    <name evidence="8" type="ORF">H5410_023734</name>
</gene>
<dbReference type="OrthoDB" id="889544at2759"/>
<evidence type="ECO:0000313" key="9">
    <source>
        <dbReference type="Proteomes" id="UP000824120"/>
    </source>
</evidence>
<accession>A0A9J5ZIS1</accession>
<keyword evidence="6" id="KW-0472">Membrane</keyword>
<feature type="transmembrane region" description="Helical" evidence="6">
    <location>
        <begin position="423"/>
        <end position="444"/>
    </location>
</feature>
<feature type="transmembrane region" description="Helical" evidence="6">
    <location>
        <begin position="258"/>
        <end position="284"/>
    </location>
</feature>
<keyword evidence="6" id="KW-1133">Transmembrane helix</keyword>
<dbReference type="PANTHER" id="PTHR36318">
    <property type="entry name" value="OS06G0581300 PROTEIN"/>
    <property type="match status" value="1"/>
</dbReference>
<feature type="transmembrane region" description="Helical" evidence="6">
    <location>
        <begin position="664"/>
        <end position="682"/>
    </location>
</feature>
<feature type="domain" description="AGC-kinase C-terminal" evidence="7">
    <location>
        <begin position="73"/>
        <end position="133"/>
    </location>
</feature>
<feature type="transmembrane region" description="Helical" evidence="6">
    <location>
        <begin position="599"/>
        <end position="623"/>
    </location>
</feature>
<keyword evidence="5" id="KW-0067">ATP-binding</keyword>
<feature type="transmembrane region" description="Helical" evidence="6">
    <location>
        <begin position="296"/>
        <end position="320"/>
    </location>
</feature>
<dbReference type="GO" id="GO:0004674">
    <property type="term" value="F:protein serine/threonine kinase activity"/>
    <property type="evidence" value="ECO:0007669"/>
    <property type="project" value="UniProtKB-KW"/>
</dbReference>
<dbReference type="Pfam" id="PF07343">
    <property type="entry name" value="DUF1475"/>
    <property type="match status" value="5"/>
</dbReference>
<dbReference type="GO" id="GO:0005524">
    <property type="term" value="F:ATP binding"/>
    <property type="evidence" value="ECO:0007669"/>
    <property type="project" value="UniProtKB-KW"/>
</dbReference>
<comment type="caution">
    <text evidence="8">The sequence shown here is derived from an EMBL/GenBank/DDBJ whole genome shotgun (WGS) entry which is preliminary data.</text>
</comment>
<proteinExistence type="predicted"/>
<keyword evidence="3" id="KW-0547">Nucleotide-binding</keyword>
<keyword evidence="4" id="KW-0418">Kinase</keyword>
<dbReference type="Proteomes" id="UP000824120">
    <property type="component" value="Chromosome 4"/>
</dbReference>
<protein>
    <recommendedName>
        <fullName evidence="7">AGC-kinase C-terminal domain-containing protein</fullName>
    </recommendedName>
</protein>
<feature type="transmembrane region" description="Helical" evidence="6">
    <location>
        <begin position="723"/>
        <end position="746"/>
    </location>
</feature>
<sequence length="775" mass="87910">MYVYRVVTITKRSIQNRLNANTFDDFTCRQEMYDFGDQHFSSTIEQKISDIEHQIGLCIKVLESFLKAHPWFEGTKWDALYEMQAAYKPIVTGELDTQNFEKFTKFLKLSTQESLQDPVYFVLLQRQKKTMEEVFSLNCKNSVSCFGQSDARDTDLHPCNLWFSISQRCFHSVSPITCAYIALQLFSLSSEDPVYLVLFSSHNRQILPGHFRGSFIDGAKRLLHSESLSRVHKMLTKGRGCSSYKLFGVPKKIHYTKMAASLAIALKSLFAVLGFSIAAIVIYTAAIDGLPFRMELLTPLMAATLMDSFIYLLIIWSWVVYKESNWITAILLGVLLVCFGSITLCGYILLRFLKLSTQESLQDPIYFVLLQCQKKTETEQWRKYSLLTARILSLALGSLMLGTLIYILVTYGSPFHRDTFTPWMTTTLIDHFVFSVPLSVWVAYKESSWLSAAFWIIPIILFGSTITCAYIALQLFSLSSQDPAYLVLFSSSSSNRQWAWSNGLLTFSPLFNTLPFSLLQNSKTKTEYSKMAPTLAIALKSLFSVLGCLITATVIYTVATDGLPFRIELLTPWMAATLIDFYIHIFVIWSWVVYKESNWITAIIWVVLLVCLGSIATCGYIVLQFLKLSTQESLQDPIYFVLLRRQEKTETEQQRKCSLLTARILFPALGCLMLGTLIYTIVTDGSPFRRDVFTPWLTATVIDFYVGVVALSVWVAYKESSWLSAALWIILIICSGSISTCAYIALQLFNLSSQDPVYLVLFSSSSNRQVCAPSV</sequence>
<feature type="transmembrane region" description="Helical" evidence="6">
    <location>
        <begin position="456"/>
        <end position="478"/>
    </location>
</feature>
<organism evidence="8 9">
    <name type="scientific">Solanum commersonii</name>
    <name type="common">Commerson's wild potato</name>
    <name type="synonym">Commerson's nightshade</name>
    <dbReference type="NCBI Taxonomy" id="4109"/>
    <lineage>
        <taxon>Eukaryota</taxon>
        <taxon>Viridiplantae</taxon>
        <taxon>Streptophyta</taxon>
        <taxon>Embryophyta</taxon>
        <taxon>Tracheophyta</taxon>
        <taxon>Spermatophyta</taxon>
        <taxon>Magnoliopsida</taxon>
        <taxon>eudicotyledons</taxon>
        <taxon>Gunneridae</taxon>
        <taxon>Pentapetalae</taxon>
        <taxon>asterids</taxon>
        <taxon>lamiids</taxon>
        <taxon>Solanales</taxon>
        <taxon>Solanaceae</taxon>
        <taxon>Solanoideae</taxon>
        <taxon>Solaneae</taxon>
        <taxon>Solanum</taxon>
    </lineage>
</organism>
<evidence type="ECO:0000256" key="1">
    <source>
        <dbReference type="ARBA" id="ARBA00022527"/>
    </source>
</evidence>
<dbReference type="InterPro" id="IPR000961">
    <property type="entry name" value="AGC-kinase_C"/>
</dbReference>
<keyword evidence="2" id="KW-0808">Transferase</keyword>
<name>A0A9J5ZIS1_SOLCO</name>
<feature type="transmembrane region" description="Helical" evidence="6">
    <location>
        <begin position="570"/>
        <end position="592"/>
    </location>
</feature>
<evidence type="ECO:0000256" key="5">
    <source>
        <dbReference type="ARBA" id="ARBA00022840"/>
    </source>
</evidence>
<dbReference type="InterPro" id="IPR009943">
    <property type="entry name" value="DUF1475"/>
</dbReference>
<evidence type="ECO:0000313" key="8">
    <source>
        <dbReference type="EMBL" id="KAG5612453.1"/>
    </source>
</evidence>
<dbReference type="PROSITE" id="PS51285">
    <property type="entry name" value="AGC_KINASE_CTER"/>
    <property type="match status" value="1"/>
</dbReference>
<reference evidence="8 9" key="1">
    <citation type="submission" date="2020-09" db="EMBL/GenBank/DDBJ databases">
        <title>De no assembly of potato wild relative species, Solanum commersonii.</title>
        <authorList>
            <person name="Cho K."/>
        </authorList>
    </citation>
    <scope>NUCLEOTIDE SEQUENCE [LARGE SCALE GENOMIC DNA]</scope>
    <source>
        <strain evidence="8">LZ3.2</strain>
        <tissue evidence="8">Leaf</tissue>
    </source>
</reference>
<feature type="transmembrane region" description="Helical" evidence="6">
    <location>
        <begin position="531"/>
        <end position="558"/>
    </location>
</feature>